<dbReference type="InterPro" id="IPR014284">
    <property type="entry name" value="RNA_pol_sigma-70_dom"/>
</dbReference>
<dbReference type="HOGENOM" id="CLU_047691_3_0_10"/>
<dbReference type="Pfam" id="PF08281">
    <property type="entry name" value="Sigma70_r4_2"/>
    <property type="match status" value="1"/>
</dbReference>
<feature type="domain" description="RNA polymerase sigma factor 70 region 4 type 2" evidence="7">
    <location>
        <begin position="122"/>
        <end position="172"/>
    </location>
</feature>
<evidence type="ECO:0000256" key="2">
    <source>
        <dbReference type="ARBA" id="ARBA00023015"/>
    </source>
</evidence>
<dbReference type="InterPro" id="IPR036388">
    <property type="entry name" value="WH-like_DNA-bd_sf"/>
</dbReference>
<keyword evidence="2" id="KW-0805">Transcription regulation</keyword>
<dbReference type="Pfam" id="PF04542">
    <property type="entry name" value="Sigma70_r2"/>
    <property type="match status" value="1"/>
</dbReference>
<accession>A0A0E3V4S1</accession>
<keyword evidence="4" id="KW-0238">DNA-binding</keyword>
<dbReference type="InterPro" id="IPR013324">
    <property type="entry name" value="RNA_pol_sigma_r3/r4-like"/>
</dbReference>
<dbReference type="InterPro" id="IPR013325">
    <property type="entry name" value="RNA_pol_sigma_r2"/>
</dbReference>
<dbReference type="GO" id="GO:0016987">
    <property type="term" value="F:sigma factor activity"/>
    <property type="evidence" value="ECO:0007669"/>
    <property type="project" value="UniProtKB-KW"/>
</dbReference>
<evidence type="ECO:0000256" key="1">
    <source>
        <dbReference type="ARBA" id="ARBA00010641"/>
    </source>
</evidence>
<dbReference type="GO" id="GO:0003677">
    <property type="term" value="F:DNA binding"/>
    <property type="evidence" value="ECO:0007669"/>
    <property type="project" value="UniProtKB-KW"/>
</dbReference>
<evidence type="ECO:0000259" key="7">
    <source>
        <dbReference type="Pfam" id="PF08281"/>
    </source>
</evidence>
<gene>
    <name evidence="8" type="ORF">SD10_00235</name>
</gene>
<dbReference type="OrthoDB" id="1027298at2"/>
<evidence type="ECO:0000256" key="5">
    <source>
        <dbReference type="ARBA" id="ARBA00023163"/>
    </source>
</evidence>
<dbReference type="InterPro" id="IPR039425">
    <property type="entry name" value="RNA_pol_sigma-70-like"/>
</dbReference>
<evidence type="ECO:0000313" key="8">
    <source>
        <dbReference type="EMBL" id="AKD53562.1"/>
    </source>
</evidence>
<protein>
    <submittedName>
        <fullName evidence="8">RNA polymerase subunit sigma-24</fullName>
    </submittedName>
</protein>
<dbReference type="Proteomes" id="UP000033054">
    <property type="component" value="Chromosome"/>
</dbReference>
<evidence type="ECO:0000313" key="9">
    <source>
        <dbReference type="Proteomes" id="UP000033054"/>
    </source>
</evidence>
<dbReference type="PATRIC" id="fig|1379870.5.peg.53"/>
<keyword evidence="5" id="KW-0804">Transcription</keyword>
<dbReference type="GO" id="GO:0006352">
    <property type="term" value="P:DNA-templated transcription initiation"/>
    <property type="evidence" value="ECO:0007669"/>
    <property type="project" value="InterPro"/>
</dbReference>
<reference evidence="8 9" key="1">
    <citation type="journal article" date="2014" name="Curr. Microbiol.">
        <title>Spirosoma radiotolerans sp. nov., a gamma-radiation-resistant bacterium isolated from gamma ray-irradiated soil.</title>
        <authorList>
            <person name="Lee J.J."/>
            <person name="Srinivasan S."/>
            <person name="Lim S."/>
            <person name="Joe M."/>
            <person name="Im S."/>
            <person name="Bae S.I."/>
            <person name="Park K.R."/>
            <person name="Han J.H."/>
            <person name="Park S.H."/>
            <person name="Joo B.M."/>
            <person name="Park S.J."/>
            <person name="Kim M.K."/>
        </authorList>
    </citation>
    <scope>NUCLEOTIDE SEQUENCE [LARGE SCALE GENOMIC DNA]</scope>
    <source>
        <strain evidence="8 9">DG5A</strain>
    </source>
</reference>
<dbReference type="AlphaFoldDB" id="A0A0E3V4S1"/>
<evidence type="ECO:0000256" key="4">
    <source>
        <dbReference type="ARBA" id="ARBA00023125"/>
    </source>
</evidence>
<dbReference type="InterPro" id="IPR007627">
    <property type="entry name" value="RNA_pol_sigma70_r2"/>
</dbReference>
<dbReference type="NCBIfam" id="TIGR02937">
    <property type="entry name" value="sigma70-ECF"/>
    <property type="match status" value="1"/>
</dbReference>
<dbReference type="InterPro" id="IPR013249">
    <property type="entry name" value="RNA_pol_sigma70_r4_t2"/>
</dbReference>
<dbReference type="RefSeq" id="WP_046375149.1">
    <property type="nucleotide sequence ID" value="NZ_CP010429.1"/>
</dbReference>
<name>A0A0E3V4S1_9BACT</name>
<sequence>MKAQINDEELIRQYLPTNPTACFETLYNRYVSKVYNRCLSMTKDAEKAEDFTHDIFIRTFARLDRFQERSTFSTWLYSISFNYCLDQIKLSNRLNTTSLDDALTSQYIDTDDYAPQEEQMRDLAKAMDNLSPQDADLLRLKYQQGMNIQQISSHFNIKESAVKMRLKRSRDKVRQLYEAVAYQD</sequence>
<dbReference type="Gene3D" id="1.10.10.10">
    <property type="entry name" value="Winged helix-like DNA-binding domain superfamily/Winged helix DNA-binding domain"/>
    <property type="match status" value="1"/>
</dbReference>
<dbReference type="PANTHER" id="PTHR43133">
    <property type="entry name" value="RNA POLYMERASE ECF-TYPE SIGMA FACTO"/>
    <property type="match status" value="1"/>
</dbReference>
<proteinExistence type="inferred from homology"/>
<keyword evidence="3" id="KW-0731">Sigma factor</keyword>
<organism evidence="8 9">
    <name type="scientific">Spirosoma radiotolerans</name>
    <dbReference type="NCBI Taxonomy" id="1379870"/>
    <lineage>
        <taxon>Bacteria</taxon>
        <taxon>Pseudomonadati</taxon>
        <taxon>Bacteroidota</taxon>
        <taxon>Cytophagia</taxon>
        <taxon>Cytophagales</taxon>
        <taxon>Cytophagaceae</taxon>
        <taxon>Spirosoma</taxon>
    </lineage>
</organism>
<dbReference type="STRING" id="1379870.SD10_00235"/>
<comment type="similarity">
    <text evidence="1">Belongs to the sigma-70 factor family. ECF subfamily.</text>
</comment>
<dbReference type="Gene3D" id="1.10.1740.10">
    <property type="match status" value="1"/>
</dbReference>
<dbReference type="PANTHER" id="PTHR43133:SF8">
    <property type="entry name" value="RNA POLYMERASE SIGMA FACTOR HI_1459-RELATED"/>
    <property type="match status" value="1"/>
</dbReference>
<dbReference type="EMBL" id="CP010429">
    <property type="protein sequence ID" value="AKD53562.1"/>
    <property type="molecule type" value="Genomic_DNA"/>
</dbReference>
<evidence type="ECO:0000259" key="6">
    <source>
        <dbReference type="Pfam" id="PF04542"/>
    </source>
</evidence>
<dbReference type="KEGG" id="srd:SD10_00235"/>
<dbReference type="CDD" id="cd06171">
    <property type="entry name" value="Sigma70_r4"/>
    <property type="match status" value="1"/>
</dbReference>
<dbReference type="SUPFAM" id="SSF88946">
    <property type="entry name" value="Sigma2 domain of RNA polymerase sigma factors"/>
    <property type="match status" value="1"/>
</dbReference>
<keyword evidence="9" id="KW-1185">Reference proteome</keyword>
<feature type="domain" description="RNA polymerase sigma-70 region 2" evidence="6">
    <location>
        <begin position="26"/>
        <end position="89"/>
    </location>
</feature>
<dbReference type="SUPFAM" id="SSF88659">
    <property type="entry name" value="Sigma3 and sigma4 domains of RNA polymerase sigma factors"/>
    <property type="match status" value="1"/>
</dbReference>
<evidence type="ECO:0000256" key="3">
    <source>
        <dbReference type="ARBA" id="ARBA00023082"/>
    </source>
</evidence>